<evidence type="ECO:0000256" key="1">
    <source>
        <dbReference type="ARBA" id="ARBA00001964"/>
    </source>
</evidence>
<dbReference type="Proteomes" id="UP000298049">
    <property type="component" value="Chromosome"/>
</dbReference>
<dbReference type="Gene3D" id="3.40.50.970">
    <property type="match status" value="1"/>
</dbReference>
<comment type="similarity">
    <text evidence="2">Belongs to the transketolase family.</text>
</comment>
<proteinExistence type="inferred from homology"/>
<dbReference type="KEGG" id="hmi:soil367_06050"/>
<name>A0A4P7XH34_9ALTE</name>
<dbReference type="EMBL" id="CP031093">
    <property type="protein sequence ID" value="QCF25522.1"/>
    <property type="molecule type" value="Genomic_DNA"/>
</dbReference>
<dbReference type="InterPro" id="IPR005474">
    <property type="entry name" value="Transketolase_N"/>
</dbReference>
<sequence>MISVKVNSKFNGEPLPLIANQMRRDAIWSIYQGRSGHPGGALSCADLLTVLFHRTMAPPKRRPDSYSDDYFVLSKGHAAPVLYAALASRGLLSRAELGQLRKLGSRLQGHPDVSRLPLVEVSTGSLGQGVSFAAGLAKAMQLDGGKDRVYALVGDGELQEGQVWEMAMFAAHHKLANFTVIVDYNKLQSDSANSEVCGLEPLADRWRAFGWRVAEIDGHDLGAIEGALEESGQAAGPQVFIAHTTKGKGVDFMEGQPLWHGSVTMSREQFEQSMTALGCGVTEIEEYGHVR</sequence>
<keyword evidence="3" id="KW-0786">Thiamine pyrophosphate</keyword>
<evidence type="ECO:0000313" key="6">
    <source>
        <dbReference type="Proteomes" id="UP000298049"/>
    </source>
</evidence>
<dbReference type="PANTHER" id="PTHR47514:SF1">
    <property type="entry name" value="TRANSKETOLASE N-TERMINAL SECTION-RELATED"/>
    <property type="match status" value="1"/>
</dbReference>
<keyword evidence="6" id="KW-1185">Reference proteome</keyword>
<feature type="domain" description="Transketolase N-terminal" evidence="4">
    <location>
        <begin position="18"/>
        <end position="278"/>
    </location>
</feature>
<dbReference type="PANTHER" id="PTHR47514">
    <property type="entry name" value="TRANSKETOLASE N-TERMINAL SECTION-RELATED"/>
    <property type="match status" value="1"/>
</dbReference>
<evidence type="ECO:0000259" key="4">
    <source>
        <dbReference type="Pfam" id="PF00456"/>
    </source>
</evidence>
<dbReference type="AlphaFoldDB" id="A0A4P7XH34"/>
<evidence type="ECO:0000313" key="5">
    <source>
        <dbReference type="EMBL" id="QCF25522.1"/>
    </source>
</evidence>
<accession>A0A4P7XH34</accession>
<dbReference type="SUPFAM" id="SSF52518">
    <property type="entry name" value="Thiamin diphosphate-binding fold (THDP-binding)"/>
    <property type="match status" value="1"/>
</dbReference>
<protein>
    <submittedName>
        <fullName evidence="5">Transketolase</fullName>
    </submittedName>
</protein>
<dbReference type="CDD" id="cd02012">
    <property type="entry name" value="TPP_TK"/>
    <property type="match status" value="1"/>
</dbReference>
<organism evidence="5 6">
    <name type="scientific">Hydrocarboniclastica marina</name>
    <dbReference type="NCBI Taxonomy" id="2259620"/>
    <lineage>
        <taxon>Bacteria</taxon>
        <taxon>Pseudomonadati</taxon>
        <taxon>Pseudomonadota</taxon>
        <taxon>Gammaproteobacteria</taxon>
        <taxon>Alteromonadales</taxon>
        <taxon>Alteromonadaceae</taxon>
        <taxon>Hydrocarboniclastica</taxon>
    </lineage>
</organism>
<evidence type="ECO:0000256" key="3">
    <source>
        <dbReference type="ARBA" id="ARBA00023052"/>
    </source>
</evidence>
<dbReference type="OrthoDB" id="8732661at2"/>
<reference evidence="5 6" key="1">
    <citation type="submission" date="2018-07" db="EMBL/GenBank/DDBJ databases">
        <title>Marsedoiliclastica nanhaica gen. nov. sp. nov., a novel marine hydrocarbonoclastic bacterium isolated from an in-situ enriched hydrocarbon-degrading consortium in deep-sea sediment.</title>
        <authorList>
            <person name="Dong C."/>
            <person name="Ma T."/>
            <person name="Liu R."/>
            <person name="Shao Z."/>
        </authorList>
    </citation>
    <scope>NUCLEOTIDE SEQUENCE [LARGE SCALE GENOMIC DNA]</scope>
    <source>
        <strain evidence="6">soil36-7</strain>
    </source>
</reference>
<evidence type="ECO:0000256" key="2">
    <source>
        <dbReference type="ARBA" id="ARBA00007131"/>
    </source>
</evidence>
<gene>
    <name evidence="5" type="ORF">soil367_06050</name>
</gene>
<dbReference type="InterPro" id="IPR029061">
    <property type="entry name" value="THDP-binding"/>
</dbReference>
<dbReference type="Pfam" id="PF00456">
    <property type="entry name" value="Transketolase_N"/>
    <property type="match status" value="1"/>
</dbReference>
<comment type="cofactor">
    <cofactor evidence="1">
        <name>thiamine diphosphate</name>
        <dbReference type="ChEBI" id="CHEBI:58937"/>
    </cofactor>
</comment>